<dbReference type="RefSeq" id="WP_184793074.1">
    <property type="nucleotide sequence ID" value="NZ_BONT01000117.1"/>
</dbReference>
<evidence type="ECO:0000313" key="1">
    <source>
        <dbReference type="EMBL" id="MBB6040003.1"/>
    </source>
</evidence>
<dbReference type="Proteomes" id="UP000548476">
    <property type="component" value="Unassembled WGS sequence"/>
</dbReference>
<comment type="caution">
    <text evidence="1">The sequence shown here is derived from an EMBL/GenBank/DDBJ whole genome shotgun (WGS) entry which is preliminary data.</text>
</comment>
<dbReference type="EMBL" id="JACHGT010000029">
    <property type="protein sequence ID" value="MBB6040003.1"/>
    <property type="molecule type" value="Genomic_DNA"/>
</dbReference>
<evidence type="ECO:0000313" key="2">
    <source>
        <dbReference type="Proteomes" id="UP000548476"/>
    </source>
</evidence>
<accession>A0A841FZ37</accession>
<dbReference type="AlphaFoldDB" id="A0A841FZ37"/>
<gene>
    <name evidence="1" type="ORF">HNR73_007902</name>
</gene>
<organism evidence="1 2">
    <name type="scientific">Phytomonospora endophytica</name>
    <dbReference type="NCBI Taxonomy" id="714109"/>
    <lineage>
        <taxon>Bacteria</taxon>
        <taxon>Bacillati</taxon>
        <taxon>Actinomycetota</taxon>
        <taxon>Actinomycetes</taxon>
        <taxon>Micromonosporales</taxon>
        <taxon>Micromonosporaceae</taxon>
        <taxon>Phytomonospora</taxon>
    </lineage>
</organism>
<proteinExistence type="predicted"/>
<name>A0A841FZ37_9ACTN</name>
<sequence>MTVPDGWSAKPIAIVRYPSGNIKNIVISGTAPKAEAGKSYWIQVSKPLDGRAKQTLAEAEVRIDHDGCFAGQQGWPLGKEAPNVADYTYEIYAMAGRLQTPTGPPIHIGTGTTNVQL</sequence>
<protein>
    <submittedName>
        <fullName evidence="1">Uncharacterized protein</fullName>
    </submittedName>
</protein>
<keyword evidence="2" id="KW-1185">Reference proteome</keyword>
<reference evidence="1 2" key="1">
    <citation type="submission" date="2020-08" db="EMBL/GenBank/DDBJ databases">
        <title>Genomic Encyclopedia of Type Strains, Phase IV (KMG-IV): sequencing the most valuable type-strain genomes for metagenomic binning, comparative biology and taxonomic classification.</title>
        <authorList>
            <person name="Goeker M."/>
        </authorList>
    </citation>
    <scope>NUCLEOTIDE SEQUENCE [LARGE SCALE GENOMIC DNA]</scope>
    <source>
        <strain evidence="1 2">YIM 65646</strain>
    </source>
</reference>